<dbReference type="SMART" id="SM00283">
    <property type="entry name" value="MA"/>
    <property type="match status" value="1"/>
</dbReference>
<evidence type="ECO:0000256" key="8">
    <source>
        <dbReference type="ARBA" id="ARBA00023224"/>
    </source>
</evidence>
<dbReference type="Pfam" id="PF02743">
    <property type="entry name" value="dCache_1"/>
    <property type="match status" value="1"/>
</dbReference>
<dbReference type="CDD" id="cd11386">
    <property type="entry name" value="MCP_signal"/>
    <property type="match status" value="1"/>
</dbReference>
<comment type="subcellular location">
    <subcellularLocation>
        <location evidence="1">Cell membrane</location>
        <topology evidence="1">Multi-pass membrane protein</topology>
    </subcellularLocation>
</comment>
<evidence type="ECO:0000313" key="14">
    <source>
        <dbReference type="EMBL" id="MRX72365.1"/>
    </source>
</evidence>
<dbReference type="PANTHER" id="PTHR32089">
    <property type="entry name" value="METHYL-ACCEPTING CHEMOTAXIS PROTEIN MCPB"/>
    <property type="match status" value="1"/>
</dbReference>
<evidence type="ECO:0000259" key="13">
    <source>
        <dbReference type="PROSITE" id="PS50885"/>
    </source>
</evidence>
<evidence type="ECO:0000256" key="4">
    <source>
        <dbReference type="ARBA" id="ARBA00022500"/>
    </source>
</evidence>
<keyword evidence="4" id="KW-0145">Chemotaxis</keyword>
<proteinExistence type="inferred from homology"/>
<dbReference type="InterPro" id="IPR029151">
    <property type="entry name" value="Sensor-like_sf"/>
</dbReference>
<evidence type="ECO:0000256" key="3">
    <source>
        <dbReference type="ARBA" id="ARBA00022481"/>
    </source>
</evidence>
<dbReference type="Gene3D" id="6.10.340.10">
    <property type="match status" value="1"/>
</dbReference>
<protein>
    <submittedName>
        <fullName evidence="14">HAMP domain-containing protein</fullName>
    </submittedName>
</protein>
<organism evidence="14 15">
    <name type="scientific">Metabacillus lacus</name>
    <dbReference type="NCBI Taxonomy" id="1983721"/>
    <lineage>
        <taxon>Bacteria</taxon>
        <taxon>Bacillati</taxon>
        <taxon>Bacillota</taxon>
        <taxon>Bacilli</taxon>
        <taxon>Bacillales</taxon>
        <taxon>Bacillaceae</taxon>
        <taxon>Metabacillus</taxon>
    </lineage>
</organism>
<feature type="domain" description="Methyl-accepting transducer" evidence="12">
    <location>
        <begin position="368"/>
        <end position="604"/>
    </location>
</feature>
<dbReference type="CDD" id="cd12914">
    <property type="entry name" value="PDC1_DGC_like"/>
    <property type="match status" value="1"/>
</dbReference>
<dbReference type="InterPro" id="IPR004089">
    <property type="entry name" value="MCPsignal_dom"/>
</dbReference>
<evidence type="ECO:0000256" key="6">
    <source>
        <dbReference type="ARBA" id="ARBA00022989"/>
    </source>
</evidence>
<dbReference type="SMART" id="SM00304">
    <property type="entry name" value="HAMP"/>
    <property type="match status" value="1"/>
</dbReference>
<dbReference type="GO" id="GO:0007165">
    <property type="term" value="P:signal transduction"/>
    <property type="evidence" value="ECO:0007669"/>
    <property type="project" value="UniProtKB-KW"/>
</dbReference>
<evidence type="ECO:0000256" key="9">
    <source>
        <dbReference type="ARBA" id="ARBA00029447"/>
    </source>
</evidence>
<dbReference type="AlphaFoldDB" id="A0A7X2LXB2"/>
<dbReference type="PROSITE" id="PS50111">
    <property type="entry name" value="CHEMOTAXIS_TRANSDUC_2"/>
    <property type="match status" value="1"/>
</dbReference>
<evidence type="ECO:0000256" key="2">
    <source>
        <dbReference type="ARBA" id="ARBA00022475"/>
    </source>
</evidence>
<dbReference type="CDD" id="cd12912">
    <property type="entry name" value="PDC2_MCP_like"/>
    <property type="match status" value="1"/>
</dbReference>
<name>A0A7X2LXB2_9BACI</name>
<comment type="caution">
    <text evidence="14">The sequence shown here is derived from an EMBL/GenBank/DDBJ whole genome shotgun (WGS) entry which is preliminary data.</text>
</comment>
<dbReference type="InterPro" id="IPR003660">
    <property type="entry name" value="HAMP_dom"/>
</dbReference>
<dbReference type="SUPFAM" id="SSF58104">
    <property type="entry name" value="Methyl-accepting chemotaxis protein (MCP) signaling domain"/>
    <property type="match status" value="1"/>
</dbReference>
<dbReference type="GO" id="GO:0006935">
    <property type="term" value="P:chemotaxis"/>
    <property type="evidence" value="ECO:0007669"/>
    <property type="project" value="UniProtKB-KW"/>
</dbReference>
<gene>
    <name evidence="14" type="ORF">GJU40_09400</name>
</gene>
<comment type="similarity">
    <text evidence="9">Belongs to the methyl-accepting chemotaxis (MCP) protein family.</text>
</comment>
<keyword evidence="6 11" id="KW-1133">Transmembrane helix</keyword>
<feature type="transmembrane region" description="Helical" evidence="11">
    <location>
        <begin position="273"/>
        <end position="294"/>
    </location>
</feature>
<dbReference type="Pfam" id="PF00015">
    <property type="entry name" value="MCPsignal"/>
    <property type="match status" value="1"/>
</dbReference>
<evidence type="ECO:0000256" key="1">
    <source>
        <dbReference type="ARBA" id="ARBA00004651"/>
    </source>
</evidence>
<dbReference type="Proteomes" id="UP000448867">
    <property type="component" value="Unassembled WGS sequence"/>
</dbReference>
<feature type="domain" description="HAMP" evidence="13">
    <location>
        <begin position="297"/>
        <end position="349"/>
    </location>
</feature>
<evidence type="ECO:0000259" key="12">
    <source>
        <dbReference type="PROSITE" id="PS50111"/>
    </source>
</evidence>
<dbReference type="EMBL" id="WKKI01000014">
    <property type="protein sequence ID" value="MRX72365.1"/>
    <property type="molecule type" value="Genomic_DNA"/>
</dbReference>
<reference evidence="14 15" key="1">
    <citation type="submission" date="2019-11" db="EMBL/GenBank/DDBJ databases">
        <title>Bacillus lacus genome.</title>
        <authorList>
            <person name="Allen C.J."/>
            <person name="Newman J.D."/>
        </authorList>
    </citation>
    <scope>NUCLEOTIDE SEQUENCE [LARGE SCALE GENOMIC DNA]</scope>
    <source>
        <strain evidence="14 15">KCTC 33946</strain>
    </source>
</reference>
<keyword evidence="15" id="KW-1185">Reference proteome</keyword>
<dbReference type="CDD" id="cd06225">
    <property type="entry name" value="HAMP"/>
    <property type="match status" value="1"/>
</dbReference>
<dbReference type="PANTHER" id="PTHR32089:SF114">
    <property type="entry name" value="METHYL-ACCEPTING CHEMOTAXIS PROTEIN MCPB"/>
    <property type="match status" value="1"/>
</dbReference>
<accession>A0A7X2LXB2</accession>
<dbReference type="SUPFAM" id="SSF103190">
    <property type="entry name" value="Sensory domain-like"/>
    <property type="match status" value="1"/>
</dbReference>
<keyword evidence="3" id="KW-0488">Methylation</keyword>
<evidence type="ECO:0000256" key="11">
    <source>
        <dbReference type="SAM" id="Phobius"/>
    </source>
</evidence>
<keyword evidence="7 11" id="KW-0472">Membrane</keyword>
<dbReference type="PROSITE" id="PS50885">
    <property type="entry name" value="HAMP"/>
    <property type="match status" value="1"/>
</dbReference>
<keyword evidence="8 10" id="KW-0807">Transducer</keyword>
<evidence type="ECO:0000256" key="7">
    <source>
        <dbReference type="ARBA" id="ARBA00023136"/>
    </source>
</evidence>
<evidence type="ECO:0000313" key="15">
    <source>
        <dbReference type="Proteomes" id="UP000448867"/>
    </source>
</evidence>
<dbReference type="Gene3D" id="1.10.287.950">
    <property type="entry name" value="Methyl-accepting chemotaxis protein"/>
    <property type="match status" value="1"/>
</dbReference>
<keyword evidence="5 11" id="KW-0812">Transmembrane</keyword>
<keyword evidence="2" id="KW-1003">Cell membrane</keyword>
<dbReference type="RefSeq" id="WP_154307524.1">
    <property type="nucleotide sequence ID" value="NZ_WKKI01000014.1"/>
</dbReference>
<sequence length="654" mass="69756">MGRNLSIVTRLILFATTLLLIPTLALGALSYFTAKGEVKDQMLQSASQSVYILNNAVTESLNNKTELAEMLANQLSADDMNENNAETARLLLSGITNSFEDISLSFAVTDQGRQVTLPQAVSSESYDLRTRDWYKEALQDTERTVITSPYENEISGEMIVTVAQALEGGGGVIGFDVNLDSLKKSALSVNIGEKGYAAIFDAERRIAVHPLLNTGNTVDESITNQIFESEQGHFTYEYEGSSKEMVFSTNPLTGWKIVGALDTAEFAEASQPILIITLSVIGLFAIIGSVYNYFNITSIVRPIRQLVAAAEKVSKGDLTATVNVQSSNETGRLGNAFNMMVTSLSSLISKANDTSNQLAASSQQLSSNSEAVTAISRQMTKSIDELSDGAVTQMKSAEETARAMEEIASGVQYIASKTTEAGSSAVGATAQAEAGTESIQKAIEQMAVISQSVEESSEIVKQLNGRSKEIDKIIEVITAISEQTNLLALNAAIEAARAGEHGKGFAVVAEEVRKLAEGSKTSAEQIAAIITGIQADTERMVITMNTGKIQAETGMEIMAATGEKFKKIYSAVNDVNVQIQEVSATSEQMSASAQEISASVEEVAGIASESAGATQAASSGAQEQLAAMEEIQQSVQYLSKAAQELKEEISRFKT</sequence>
<evidence type="ECO:0000256" key="10">
    <source>
        <dbReference type="PROSITE-ProRule" id="PRU00284"/>
    </source>
</evidence>
<dbReference type="Pfam" id="PF00672">
    <property type="entry name" value="HAMP"/>
    <property type="match status" value="1"/>
</dbReference>
<evidence type="ECO:0000256" key="5">
    <source>
        <dbReference type="ARBA" id="ARBA00022692"/>
    </source>
</evidence>
<dbReference type="GO" id="GO:0005886">
    <property type="term" value="C:plasma membrane"/>
    <property type="evidence" value="ECO:0007669"/>
    <property type="project" value="UniProtKB-SubCell"/>
</dbReference>
<dbReference type="InterPro" id="IPR033479">
    <property type="entry name" value="dCache_1"/>
</dbReference>
<dbReference type="OrthoDB" id="9760371at2"/>
<dbReference type="Gene3D" id="3.30.450.20">
    <property type="entry name" value="PAS domain"/>
    <property type="match status" value="2"/>
</dbReference>